<reference evidence="1 3" key="1">
    <citation type="submission" date="2017-09" db="EMBL/GenBank/DDBJ databases">
        <authorList>
            <person name="Thomas P."/>
            <person name="Seyboldt C."/>
        </authorList>
    </citation>
    <scope>NUCLEOTIDE SEQUENCE [LARGE SCALE GENOMIC DNA]</scope>
    <source>
        <strain evidence="1 3">DSM 7534</strain>
    </source>
</reference>
<evidence type="ECO:0000313" key="1">
    <source>
        <dbReference type="EMBL" id="AYE33005.1"/>
    </source>
</evidence>
<proteinExistence type="predicted"/>
<evidence type="ECO:0000313" key="2">
    <source>
        <dbReference type="EMBL" id="USR99568.1"/>
    </source>
</evidence>
<evidence type="ECO:0000313" key="4">
    <source>
        <dbReference type="Proteomes" id="UP001055437"/>
    </source>
</evidence>
<sequence length="51" mass="6065">MNIEENLIRNNEYAKAYIILQKYENLLTPATALNIGTIFRDLYRPYIESEK</sequence>
<dbReference type="EMBL" id="CP023671">
    <property type="protein sequence ID" value="AYE33005.1"/>
    <property type="molecule type" value="Genomic_DNA"/>
</dbReference>
<dbReference type="EMBL" id="CP099799">
    <property type="protein sequence ID" value="USR99568.1"/>
    <property type="molecule type" value="Genomic_DNA"/>
</dbReference>
<dbReference type="RefSeq" id="WP_083089593.1">
    <property type="nucleotide sequence ID" value="NZ_CABMIZ010000037.1"/>
</dbReference>
<dbReference type="KEGG" id="csep:CP523_00330"/>
<dbReference type="Proteomes" id="UP000280586">
    <property type="component" value="Chromosome"/>
</dbReference>
<dbReference type="OrthoDB" id="9800571at2"/>
<name>A0A9N7JJ76_CLOSE</name>
<gene>
    <name evidence="1" type="ORF">CP523_00330</name>
    <name evidence="2" type="ORF">NH397_08610</name>
</gene>
<dbReference type="InterPro" id="IPR020256">
    <property type="entry name" value="Spore_coat_CotJA"/>
</dbReference>
<keyword evidence="4" id="KW-1185">Reference proteome</keyword>
<dbReference type="GeneID" id="303559120"/>
<reference evidence="2" key="2">
    <citation type="submission" date="2022-06" db="EMBL/GenBank/DDBJ databases">
        <authorList>
            <person name="Holder M.E."/>
            <person name="Ajami N.J."/>
            <person name="Petrosino J.F."/>
        </authorList>
    </citation>
    <scope>NUCLEOTIDE SEQUENCE</scope>
    <source>
        <strain evidence="2">RMA 8861</strain>
    </source>
</reference>
<organism evidence="1 3">
    <name type="scientific">Clostridium septicum</name>
    <dbReference type="NCBI Taxonomy" id="1504"/>
    <lineage>
        <taxon>Bacteria</taxon>
        <taxon>Bacillati</taxon>
        <taxon>Bacillota</taxon>
        <taxon>Clostridia</taxon>
        <taxon>Eubacteriales</taxon>
        <taxon>Clostridiaceae</taxon>
        <taxon>Clostridium</taxon>
    </lineage>
</organism>
<evidence type="ECO:0000313" key="3">
    <source>
        <dbReference type="Proteomes" id="UP000280586"/>
    </source>
</evidence>
<dbReference type="Pfam" id="PF11007">
    <property type="entry name" value="CotJA"/>
    <property type="match status" value="1"/>
</dbReference>
<protein>
    <submittedName>
        <fullName evidence="1">Spore coat associated protein CotJA</fullName>
    </submittedName>
</protein>
<dbReference type="AlphaFoldDB" id="A0A9N7JJ76"/>
<dbReference type="Proteomes" id="UP001055437">
    <property type="component" value="Chromosome"/>
</dbReference>
<accession>A0A9N7JJ76</accession>